<feature type="chain" id="PRO_5039362903" description="Lipoprotein" evidence="2">
    <location>
        <begin position="22"/>
        <end position="285"/>
    </location>
</feature>
<dbReference type="Proteomes" id="UP000252914">
    <property type="component" value="Unassembled WGS sequence"/>
</dbReference>
<keyword evidence="4" id="KW-1185">Reference proteome</keyword>
<evidence type="ECO:0000256" key="1">
    <source>
        <dbReference type="SAM" id="MobiDB-lite"/>
    </source>
</evidence>
<dbReference type="InterPro" id="IPR029046">
    <property type="entry name" value="LolA/LolB/LppX"/>
</dbReference>
<sequence length="285" mass="29971">MRSTRMAAVAAGVALMTGLTACGSEQADGGGGDEAKGGGSAVQGALAALKRASAATEGKNSAAADGVQKTTTQGKTMSSELKGAFDWSSGGIQGEVEATADGSATTIRYLSDAMYMKLQKPMQGKQWVKTDYETMAEQSASGAMLKDQMQNNNPARSVQLLLASGKVKSAGTETVRGAEATHYSGTLTPSELVRMQSKDLKESDKKALEQQFEKQGITEEKIDLWIDENDLLVKKEESFETKDGSSSENTVFYSDYGTEVEVSAPPASQTLESSRMKASGGAELS</sequence>
<dbReference type="EMBL" id="QOIN01000047">
    <property type="protein sequence ID" value="RCG20752.1"/>
    <property type="molecule type" value="Genomic_DNA"/>
</dbReference>
<dbReference type="RefSeq" id="WP_114023501.1">
    <property type="nucleotide sequence ID" value="NZ_QOIN01000047.1"/>
</dbReference>
<comment type="caution">
    <text evidence="3">The sequence shown here is derived from an EMBL/GenBank/DDBJ whole genome shotgun (WGS) entry which is preliminary data.</text>
</comment>
<organism evidence="3 4">
    <name type="scientific">Streptomyces diacarni</name>
    <dbReference type="NCBI Taxonomy" id="2800381"/>
    <lineage>
        <taxon>Bacteria</taxon>
        <taxon>Bacillati</taxon>
        <taxon>Actinomycetota</taxon>
        <taxon>Actinomycetes</taxon>
        <taxon>Kitasatosporales</taxon>
        <taxon>Streptomycetaceae</taxon>
        <taxon>Streptomyces</taxon>
    </lineage>
</organism>
<evidence type="ECO:0000313" key="4">
    <source>
        <dbReference type="Proteomes" id="UP000252914"/>
    </source>
</evidence>
<dbReference type="Gene3D" id="2.50.20.20">
    <property type="match status" value="1"/>
</dbReference>
<dbReference type="AlphaFoldDB" id="A0A367ESU2"/>
<feature type="region of interest" description="Disordered" evidence="1">
    <location>
        <begin position="262"/>
        <end position="285"/>
    </location>
</feature>
<evidence type="ECO:0008006" key="5">
    <source>
        <dbReference type="Google" id="ProtNLM"/>
    </source>
</evidence>
<keyword evidence="2" id="KW-0732">Signal</keyword>
<feature type="compositionally biased region" description="Polar residues" evidence="1">
    <location>
        <begin position="68"/>
        <end position="79"/>
    </location>
</feature>
<accession>A0A367ESU2</accession>
<evidence type="ECO:0000313" key="3">
    <source>
        <dbReference type="EMBL" id="RCG20752.1"/>
    </source>
</evidence>
<reference evidence="3 4" key="1">
    <citation type="submission" date="2018-06" db="EMBL/GenBank/DDBJ databases">
        <title>Streptomyces reniochalinae sp. nov. and Streptomyces diacarnus sp. nov. from marine sponges.</title>
        <authorList>
            <person name="Li L."/>
        </authorList>
    </citation>
    <scope>NUCLEOTIDE SEQUENCE [LARGE SCALE GENOMIC DNA]</scope>
    <source>
        <strain evidence="3 4">LHW51701</strain>
    </source>
</reference>
<feature type="region of interest" description="Disordered" evidence="1">
    <location>
        <begin position="57"/>
        <end position="79"/>
    </location>
</feature>
<evidence type="ECO:0000256" key="2">
    <source>
        <dbReference type="SAM" id="SignalP"/>
    </source>
</evidence>
<dbReference type="PROSITE" id="PS51257">
    <property type="entry name" value="PROKAR_LIPOPROTEIN"/>
    <property type="match status" value="1"/>
</dbReference>
<protein>
    <recommendedName>
        <fullName evidence="5">Lipoprotein</fullName>
    </recommendedName>
</protein>
<proteinExistence type="predicted"/>
<name>A0A367ESU2_9ACTN</name>
<gene>
    <name evidence="3" type="ORF">DTL70_20965</name>
</gene>
<feature type="signal peptide" evidence="2">
    <location>
        <begin position="1"/>
        <end position="21"/>
    </location>
</feature>
<dbReference type="SUPFAM" id="SSF89392">
    <property type="entry name" value="Prokaryotic lipoproteins and lipoprotein localization factors"/>
    <property type="match status" value="1"/>
</dbReference>